<feature type="transmembrane region" description="Helical" evidence="2">
    <location>
        <begin position="324"/>
        <end position="345"/>
    </location>
</feature>
<reference evidence="3" key="1">
    <citation type="journal article" date="2021" name="Mol. Ecol. Resour.">
        <title>Phylogenomic analyses of the genus Drosophila reveals genomic signals of climate adaptation.</title>
        <authorList>
            <person name="Li F."/>
            <person name="Rane R.V."/>
            <person name="Luria V."/>
            <person name="Xiong Z."/>
            <person name="Chen J."/>
            <person name="Li Z."/>
            <person name="Catullo R.A."/>
            <person name="Griffin P.C."/>
            <person name="Schiffer M."/>
            <person name="Pearce S."/>
            <person name="Lee S.F."/>
            <person name="McElroy K."/>
            <person name="Stocker A."/>
            <person name="Shirriffs J."/>
            <person name="Cockerell F."/>
            <person name="Coppin C."/>
            <person name="Sgro C.M."/>
            <person name="Karger A."/>
            <person name="Cain J.W."/>
            <person name="Weber J.A."/>
            <person name="Santpere G."/>
            <person name="Kirschner M.W."/>
            <person name="Hoffmann A.A."/>
            <person name="Oakeshott J.G."/>
            <person name="Zhang G."/>
        </authorList>
    </citation>
    <scope>NUCLEOTIDE SEQUENCE</scope>
    <source>
        <strain evidence="3">BGI-SZ-2011g</strain>
    </source>
</reference>
<protein>
    <submittedName>
        <fullName evidence="3">Uncharacterized protein</fullName>
    </submittedName>
</protein>
<evidence type="ECO:0000313" key="4">
    <source>
        <dbReference type="Proteomes" id="UP001200034"/>
    </source>
</evidence>
<dbReference type="Proteomes" id="UP001200034">
    <property type="component" value="Unassembled WGS sequence"/>
</dbReference>
<feature type="region of interest" description="Disordered" evidence="1">
    <location>
        <begin position="145"/>
        <end position="166"/>
    </location>
</feature>
<comment type="caution">
    <text evidence="3">The sequence shown here is derived from an EMBL/GenBank/DDBJ whole genome shotgun (WGS) entry which is preliminary data.</text>
</comment>
<feature type="region of interest" description="Disordered" evidence="1">
    <location>
        <begin position="514"/>
        <end position="538"/>
    </location>
</feature>
<dbReference type="EMBL" id="JAJJHW010002585">
    <property type="protein sequence ID" value="KAH8369941.1"/>
    <property type="molecule type" value="Genomic_DNA"/>
</dbReference>
<feature type="compositionally biased region" description="Basic and acidic residues" evidence="1">
    <location>
        <begin position="519"/>
        <end position="538"/>
    </location>
</feature>
<evidence type="ECO:0000256" key="2">
    <source>
        <dbReference type="SAM" id="Phobius"/>
    </source>
</evidence>
<feature type="transmembrane region" description="Helical" evidence="2">
    <location>
        <begin position="357"/>
        <end position="379"/>
    </location>
</feature>
<feature type="compositionally biased region" description="Basic residues" evidence="1">
    <location>
        <begin position="154"/>
        <end position="166"/>
    </location>
</feature>
<keyword evidence="2" id="KW-0812">Transmembrane</keyword>
<proteinExistence type="predicted"/>
<evidence type="ECO:0000313" key="3">
    <source>
        <dbReference type="EMBL" id="KAH8369941.1"/>
    </source>
</evidence>
<keyword evidence="2" id="KW-1133">Transmembrane helix</keyword>
<keyword evidence="4" id="KW-1185">Reference proteome</keyword>
<gene>
    <name evidence="3" type="ORF">KR093_001520</name>
</gene>
<evidence type="ECO:0000256" key="1">
    <source>
        <dbReference type="SAM" id="MobiDB-lite"/>
    </source>
</evidence>
<accession>A0AAD4JZS9</accession>
<name>A0AAD4JZS9_9MUSC</name>
<dbReference type="AlphaFoldDB" id="A0AAD4JZS9"/>
<sequence>MPATPTIVFENGTMLGAMAAMSEQRKLQPPSAAFVIPEIVISASQSSNTLNRSRDDIAAAHAIAIEETPAECTALLEQPLQLQRGSEEDNEFEQFILNRTTSESNMLESSIYSELQFSAANSPAPPATQSAAAAAAAAAAVNTSACSRSDSRQSKRTRRKLHKSKSKCSSNVGVAVAVAGAGATTATTNVAPPVGSYPPQYAAIFLDQHQAAASPFLNASNPETAAANYLQYHQYYQQRPMGMAGLPHQHPHPHPHHHHLRRTLLDVAVPLAGGSGEVPANLASTNVNLNMSGVAAASGVLGSSELSGAPLGYSFRKWFARPSLPFVIGIFALGGVACTLGGIVLGSTGLIEHSTQYLSAALLMIGIGVSLLVISGAIWRLSLPDDVDDCPCFRRMETCRNCNSPHCTNRLLPGSYLYPEFQHRPPPPSYLTSLNEYAFVYHPGAHPQAAYATVRMNTPPPLYRSTYSLNTSTSHVLGGGVALPPTSEQPAEEQLTVLCTREAISQTSFKELEIDELHEEPPTREAESQTLFKEVELD</sequence>
<organism evidence="3 4">
    <name type="scientific">Drosophila rubida</name>
    <dbReference type="NCBI Taxonomy" id="30044"/>
    <lineage>
        <taxon>Eukaryota</taxon>
        <taxon>Metazoa</taxon>
        <taxon>Ecdysozoa</taxon>
        <taxon>Arthropoda</taxon>
        <taxon>Hexapoda</taxon>
        <taxon>Insecta</taxon>
        <taxon>Pterygota</taxon>
        <taxon>Neoptera</taxon>
        <taxon>Endopterygota</taxon>
        <taxon>Diptera</taxon>
        <taxon>Brachycera</taxon>
        <taxon>Muscomorpha</taxon>
        <taxon>Ephydroidea</taxon>
        <taxon>Drosophilidae</taxon>
        <taxon>Drosophila</taxon>
    </lineage>
</organism>
<keyword evidence="2" id="KW-0472">Membrane</keyword>